<organism evidence="2 3">
    <name type="scientific">Henningerozyma blattae (strain ATCC 34711 / CBS 6284 / DSM 70876 / NBRC 10599 / NRRL Y-10934 / UCD 77-7)</name>
    <name type="common">Yeast</name>
    <name type="synonym">Tetrapisispora blattae</name>
    <dbReference type="NCBI Taxonomy" id="1071380"/>
    <lineage>
        <taxon>Eukaryota</taxon>
        <taxon>Fungi</taxon>
        <taxon>Dikarya</taxon>
        <taxon>Ascomycota</taxon>
        <taxon>Saccharomycotina</taxon>
        <taxon>Saccharomycetes</taxon>
        <taxon>Saccharomycetales</taxon>
        <taxon>Saccharomycetaceae</taxon>
        <taxon>Henningerozyma</taxon>
    </lineage>
</organism>
<dbReference type="eggNOG" id="KOG3024">
    <property type="taxonomic scope" value="Eukaryota"/>
</dbReference>
<dbReference type="Pfam" id="PF04190">
    <property type="entry name" value="GET4"/>
    <property type="match status" value="1"/>
</dbReference>
<evidence type="ECO:0008006" key="4">
    <source>
        <dbReference type="Google" id="ProtNLM"/>
    </source>
</evidence>
<reference evidence="2 3" key="1">
    <citation type="journal article" date="2011" name="Proc. Natl. Acad. Sci. U.S.A.">
        <title>Evolutionary erosion of yeast sex chromosomes by mating-type switching accidents.</title>
        <authorList>
            <person name="Gordon J.L."/>
            <person name="Armisen D."/>
            <person name="Proux-Wera E."/>
            <person name="Oheigeartaigh S.S."/>
            <person name="Byrne K.P."/>
            <person name="Wolfe K.H."/>
        </authorList>
    </citation>
    <scope>NUCLEOTIDE SEQUENCE [LARGE SCALE GENOMIC DNA]</scope>
    <source>
        <strain evidence="3">ATCC 34711 / CBS 6284 / DSM 70876 / NBRC 10599 / NRRL Y-10934 / UCD 77-7</strain>
    </source>
</reference>
<dbReference type="GeneID" id="14496451"/>
<dbReference type="KEGG" id="tbl:TBLA_0E03240"/>
<gene>
    <name evidence="2" type="primary">TBLA0E03240</name>
    <name evidence="2" type="ORF">TBLA_0E03240</name>
</gene>
<dbReference type="EMBL" id="HE806320">
    <property type="protein sequence ID" value="CCH61378.1"/>
    <property type="molecule type" value="Genomic_DNA"/>
</dbReference>
<proteinExistence type="inferred from homology"/>
<evidence type="ECO:0000313" key="2">
    <source>
        <dbReference type="EMBL" id="CCH61378.1"/>
    </source>
</evidence>
<protein>
    <recommendedName>
        <fullName evidence="4">Golgi to ER traffic protein 4</fullName>
    </recommendedName>
</protein>
<dbReference type="Gene3D" id="1.25.40.10">
    <property type="entry name" value="Tetratricopeptide repeat domain"/>
    <property type="match status" value="1"/>
</dbReference>
<dbReference type="STRING" id="1071380.I2H4S6"/>
<dbReference type="GO" id="GO:0045048">
    <property type="term" value="P:protein insertion into ER membrane"/>
    <property type="evidence" value="ECO:0007669"/>
    <property type="project" value="InterPro"/>
</dbReference>
<sequence>MSKTAKTLHRFEEKIQNEEFYEAHQMLRTIANRYVHSKKYSDAIELIFKGSLSLFKANQSGSGVDLTLYLLEVYKLAEIKVDDESVGRLIQILQVLPLTDPDLKDVATGMNNWSCNNGDSKFGDARLHDALGRALWNGNYVYEAERYWTLGTRDSRDRYVKNLWDWYLQSQEDSSSSDKEDVSLYLGRLVFNYLFVSNISYAIDSTKVFLNNYIDYKKIDNVKHIDKTDFQLILFDSNDSSLNFLQLLILACQTKEASYFNSLKNQYPAQSNQFKNELEFLGQEYFGIVAPKQSNFLQDMMSGLLGGGK</sequence>
<dbReference type="GO" id="GO:0072380">
    <property type="term" value="C:TRC complex"/>
    <property type="evidence" value="ECO:0007669"/>
    <property type="project" value="EnsemblFungi"/>
</dbReference>
<keyword evidence="3" id="KW-1185">Reference proteome</keyword>
<evidence type="ECO:0000256" key="1">
    <source>
        <dbReference type="ARBA" id="ARBA00005351"/>
    </source>
</evidence>
<dbReference type="HOGENOM" id="CLU_046061_0_2_1"/>
<evidence type="ECO:0000313" key="3">
    <source>
        <dbReference type="Proteomes" id="UP000002866"/>
    </source>
</evidence>
<dbReference type="PANTHER" id="PTHR12875">
    <property type="entry name" value="GOLGI TO ER TRAFFIC PROTEIN 4 HOMOLOG"/>
    <property type="match status" value="1"/>
</dbReference>
<dbReference type="AlphaFoldDB" id="I2H4S6"/>
<dbReference type="InterPro" id="IPR007317">
    <property type="entry name" value="GET4"/>
</dbReference>
<dbReference type="RefSeq" id="XP_004180897.1">
    <property type="nucleotide sequence ID" value="XM_004180849.1"/>
</dbReference>
<dbReference type="OrthoDB" id="10252405at2759"/>
<dbReference type="InParanoid" id="I2H4S6"/>
<dbReference type="InterPro" id="IPR011990">
    <property type="entry name" value="TPR-like_helical_dom_sf"/>
</dbReference>
<dbReference type="GO" id="GO:0006620">
    <property type="term" value="P:post-translational protein targeting to endoplasmic reticulum membrane"/>
    <property type="evidence" value="ECO:0007669"/>
    <property type="project" value="EnsemblFungi"/>
</dbReference>
<dbReference type="FunCoup" id="I2H4S6">
    <property type="interactions" value="406"/>
</dbReference>
<comment type="similarity">
    <text evidence="1">Belongs to the GET4 family.</text>
</comment>
<accession>I2H4S6</accession>
<dbReference type="Proteomes" id="UP000002866">
    <property type="component" value="Chromosome 5"/>
</dbReference>
<dbReference type="OMA" id="LMDMMGM"/>
<dbReference type="PANTHER" id="PTHR12875:SF0">
    <property type="entry name" value="GOLGI TO ER TRAFFIC PROTEIN 4 HOMOLOG"/>
    <property type="match status" value="1"/>
</dbReference>
<name>I2H4S6_HENB6</name>